<dbReference type="GO" id="GO:0005737">
    <property type="term" value="C:cytoplasm"/>
    <property type="evidence" value="ECO:0007669"/>
    <property type="project" value="TreeGrafter"/>
</dbReference>
<dbReference type="AlphaFoldDB" id="A0A9X1NIH7"/>
<dbReference type="Gene3D" id="3.20.20.140">
    <property type="entry name" value="Metal-dependent hydrolases"/>
    <property type="match status" value="1"/>
</dbReference>
<dbReference type="InterPro" id="IPR032466">
    <property type="entry name" value="Metal_Hydrolase"/>
</dbReference>
<accession>A0A9X1NIH7</accession>
<protein>
    <submittedName>
        <fullName evidence="2">Dihydroorotase family protein</fullName>
    </submittedName>
</protein>
<dbReference type="InterPro" id="IPR011059">
    <property type="entry name" value="Metal-dep_hydrolase_composite"/>
</dbReference>
<evidence type="ECO:0000313" key="2">
    <source>
        <dbReference type="EMBL" id="MCD5314444.1"/>
    </source>
</evidence>
<dbReference type="GO" id="GO:0004038">
    <property type="term" value="F:allantoinase activity"/>
    <property type="evidence" value="ECO:0007669"/>
    <property type="project" value="TreeGrafter"/>
</dbReference>
<dbReference type="Gene3D" id="2.30.40.10">
    <property type="entry name" value="Urease, subunit C, domain 1"/>
    <property type="match status" value="1"/>
</dbReference>
<dbReference type="Pfam" id="PF01979">
    <property type="entry name" value="Amidohydro_1"/>
    <property type="match status" value="1"/>
</dbReference>
<gene>
    <name evidence="2" type="ORF">LR394_26405</name>
</gene>
<dbReference type="GO" id="GO:0006145">
    <property type="term" value="P:purine nucleobase catabolic process"/>
    <property type="evidence" value="ECO:0007669"/>
    <property type="project" value="TreeGrafter"/>
</dbReference>
<reference evidence="2" key="1">
    <citation type="submission" date="2021-11" db="EMBL/GenBank/DDBJ databases">
        <title>Streptomyces corallinus and Kineosporia corallina sp. nov., two new coral-derived marine actinobacteria.</title>
        <authorList>
            <person name="Buangrab K."/>
            <person name="Sutthacheep M."/>
            <person name="Yeemin T."/>
            <person name="Harunari E."/>
            <person name="Igarashi Y."/>
            <person name="Sripreechasak P."/>
            <person name="Kanchanasin P."/>
            <person name="Tanasupawat S."/>
            <person name="Phongsopitanun W."/>
        </authorList>
    </citation>
    <scope>NUCLEOTIDE SEQUENCE</scope>
    <source>
        <strain evidence="2">JCM 31032</strain>
    </source>
</reference>
<comment type="caution">
    <text evidence="2">The sequence shown here is derived from an EMBL/GenBank/DDBJ whole genome shotgun (WGS) entry which is preliminary data.</text>
</comment>
<evidence type="ECO:0000313" key="3">
    <source>
        <dbReference type="Proteomes" id="UP001138997"/>
    </source>
</evidence>
<dbReference type="Proteomes" id="UP001138997">
    <property type="component" value="Unassembled WGS sequence"/>
</dbReference>
<evidence type="ECO:0000259" key="1">
    <source>
        <dbReference type="Pfam" id="PF01979"/>
    </source>
</evidence>
<dbReference type="RefSeq" id="WP_231446965.1">
    <property type="nucleotide sequence ID" value="NZ_JAJOMB010000016.1"/>
</dbReference>
<dbReference type="SUPFAM" id="SSF51338">
    <property type="entry name" value="Composite domain of metallo-dependent hydrolases"/>
    <property type="match status" value="1"/>
</dbReference>
<dbReference type="EMBL" id="JAJOMB010000016">
    <property type="protein sequence ID" value="MCD5314444.1"/>
    <property type="molecule type" value="Genomic_DNA"/>
</dbReference>
<proteinExistence type="predicted"/>
<dbReference type="PANTHER" id="PTHR43668:SF2">
    <property type="entry name" value="ALLANTOINASE"/>
    <property type="match status" value="1"/>
</dbReference>
<keyword evidence="3" id="KW-1185">Reference proteome</keyword>
<dbReference type="SUPFAM" id="SSF51556">
    <property type="entry name" value="Metallo-dependent hydrolases"/>
    <property type="match status" value="1"/>
</dbReference>
<name>A0A9X1NIH7_9ACTN</name>
<feature type="domain" description="Amidohydrolase-related" evidence="1">
    <location>
        <begin position="292"/>
        <end position="466"/>
    </location>
</feature>
<dbReference type="InterPro" id="IPR050138">
    <property type="entry name" value="DHOase/Allantoinase_Hydrolase"/>
</dbReference>
<dbReference type="PANTHER" id="PTHR43668">
    <property type="entry name" value="ALLANTOINASE"/>
    <property type="match status" value="1"/>
</dbReference>
<organism evidence="2 3">
    <name type="scientific">Kineosporia babensis</name>
    <dbReference type="NCBI Taxonomy" id="499548"/>
    <lineage>
        <taxon>Bacteria</taxon>
        <taxon>Bacillati</taxon>
        <taxon>Actinomycetota</taxon>
        <taxon>Actinomycetes</taxon>
        <taxon>Kineosporiales</taxon>
        <taxon>Kineosporiaceae</taxon>
        <taxon>Kineosporia</taxon>
    </lineage>
</organism>
<dbReference type="InterPro" id="IPR006680">
    <property type="entry name" value="Amidohydro-rel"/>
</dbReference>
<sequence length="493" mass="53172">MDTVIKNVTVVRPDAGPDSGELLDLGIADGKFVKIEAGLDVEGVPNVVDGQGLLAFPGVVDAHQHWGIYNPLSDDTATESRASAQGGVTTGLTYMRTGQYYLNQGGPYREFFPKVLAAAQDRSYIDYAFHLAPMMNQHIDEIPALIEEFGVSSFKIFMFYGSHGLHGRSADQSSFLMTPPDERYDLAHFEFVMRGVQAARERFPDLADAISLSLHCETAEIMSAYTRLVEQEGTLSGLAAYSASRPQHSEALAVSIAAVLADETNLANINLLHLSSAKAMRAAMLMANTFPHLDFRREVTIGHLLADIDTAAGIGGKVNPPLRPRADVEALWEHLLAGDVSWVVSDHACCKDEKKFGDPREDVFAAKSGFGGAEYLLPGLVGEGTKRGLSLRQIAALTSWNPAQRYGLGNKGTIAVGYDADLALVDPNRSFTVDPAESESTQEYTPFDGFEVGATVTDTFVRGNRVLTRGTVTGTPIGRYVARPTSVTAPAAR</sequence>